<dbReference type="AlphaFoldDB" id="X1NXB0"/>
<name>X1NXB0_9ZZZZ</name>
<dbReference type="EMBL" id="BARV01019514">
    <property type="protein sequence ID" value="GAI31415.1"/>
    <property type="molecule type" value="Genomic_DNA"/>
</dbReference>
<gene>
    <name evidence="1" type="ORF">S06H3_32786</name>
</gene>
<feature type="non-terminal residue" evidence="1">
    <location>
        <position position="130"/>
    </location>
</feature>
<sequence length="130" mass="14255">MIKEVTTFIATKAGLVIDTNLFAGHRPLGVVPDPDDCDVVLESSGGSVFFDIPERADTVFQVLSRAKTYMTARARAWAIYNAIYRDWTLGSAGWRLPLILGDYISRCDTIADWTGTARVVDAIDKKEGVG</sequence>
<accession>X1NXB0</accession>
<protein>
    <submittedName>
        <fullName evidence="1">Uncharacterized protein</fullName>
    </submittedName>
</protein>
<evidence type="ECO:0000313" key="1">
    <source>
        <dbReference type="EMBL" id="GAI31415.1"/>
    </source>
</evidence>
<comment type="caution">
    <text evidence="1">The sequence shown here is derived from an EMBL/GenBank/DDBJ whole genome shotgun (WGS) entry which is preliminary data.</text>
</comment>
<proteinExistence type="predicted"/>
<reference evidence="1" key="1">
    <citation type="journal article" date="2014" name="Front. Microbiol.">
        <title>High frequency of phylogenetically diverse reductive dehalogenase-homologous genes in deep subseafloor sedimentary metagenomes.</title>
        <authorList>
            <person name="Kawai M."/>
            <person name="Futagami T."/>
            <person name="Toyoda A."/>
            <person name="Takaki Y."/>
            <person name="Nishi S."/>
            <person name="Hori S."/>
            <person name="Arai W."/>
            <person name="Tsubouchi T."/>
            <person name="Morono Y."/>
            <person name="Uchiyama I."/>
            <person name="Ito T."/>
            <person name="Fujiyama A."/>
            <person name="Inagaki F."/>
            <person name="Takami H."/>
        </authorList>
    </citation>
    <scope>NUCLEOTIDE SEQUENCE</scope>
    <source>
        <strain evidence="1">Expedition CK06-06</strain>
    </source>
</reference>
<organism evidence="1">
    <name type="scientific">marine sediment metagenome</name>
    <dbReference type="NCBI Taxonomy" id="412755"/>
    <lineage>
        <taxon>unclassified sequences</taxon>
        <taxon>metagenomes</taxon>
        <taxon>ecological metagenomes</taxon>
    </lineage>
</organism>